<dbReference type="SUPFAM" id="SSF56672">
    <property type="entry name" value="DNA/RNA polymerases"/>
    <property type="match status" value="1"/>
</dbReference>
<evidence type="ECO:0000256" key="2">
    <source>
        <dbReference type="ARBA" id="ARBA00012417"/>
    </source>
</evidence>
<dbReference type="GO" id="GO:0006260">
    <property type="term" value="P:DNA replication"/>
    <property type="evidence" value="ECO:0007669"/>
    <property type="project" value="UniProtKB-KW"/>
</dbReference>
<accession>A0AAE1HSB3</accession>
<keyword evidence="3" id="KW-0808">Transferase</keyword>
<evidence type="ECO:0000256" key="5">
    <source>
        <dbReference type="ARBA" id="ARBA00022705"/>
    </source>
</evidence>
<feature type="domain" description="DNA-directed DNA polymerase family B mitochondria/virus" evidence="10">
    <location>
        <begin position="628"/>
        <end position="808"/>
    </location>
</feature>
<sequence length="1436" mass="164737">MDSTLLEILDEWEEGMFPFPELLSEAYNTFLGQLVGSSAAERRDPRVIPFLLAGFTSYMEEQKGEDPHAVLTYRMALAMVGRGSNTAPVRPATPPARPAPSPQPGLSMARSPSPQPGPSKPRSPQPGPSKRPREEEDEEEGPTLEVLQTRERVIKRFKTKFREEVIQIKGMTGALPSEQLMADMFDTILRRQRVATQAKDDDRVILEIQSSEDTQNPLWFSMRRTDQMTGQVVIDKLARVLNSNQNFISSEGTMTVSYIHIPTPEAGGRRTAVVPNESIDAWLQRFIATKTIWSPENADNMCLTRRVAMAIARGRMSRQAFYKMKQPTSKLQKEKAETLCRVANIDPTKECGLDELRQLQDALTDFRLCVYTDKRGKECVFRGEYVAGRTNIHLLLHNNHFYAIFYPCQAFESKQECIPCAVFYNHAGEHVCEGVCWRCFSHNDHSSLALVLRRCPDCGHQFAGDECFDMHKTIKLVNSDLTKCNAFKFCQQCKRSYSLRRGVAHVCNTVYCTYCKHNVRENHLCFMQKWKEEELKKGWKRVSVYYDFECTQCDALDDRAEIFEHKPNLLVCHTVCEACSYITQNDHFCNICQTRQHIFHNLDDKNINVVGQFLDYLQSFPAKVELLITAHNAKAYDSVFILQEMIKRHLKPDLVLQGAKIICMKLGNWKFVDSLSFLPMPLSAMPKSFDFQELKKGYWPFLACKPEYYDYEGPLLDRELYCVSGMKSKAAEEFNHWYDEQVAKNYLFNFRRDLIEYCISDVTILRRACQSFRQLFKQHAGFDPMVHCITLSSACMNAFRRNFLKKDTIGIVPPGGYHGMGRQSEIALKWLDYESHKIKKAIQTIYTDREVSVMGRRVDGYVELTKGDGTIEKRIYQFHGDYWHQCPIHFPPSNECGENRLEQTRRLTEMFREAGYKVIEKWECQFKADLNNDPATQAYFNAHPTKRVPPLNIRDTLAGGRTSALRWYHKADVENGEKIKMVDVVSEYPGCNLRGKYPILHPRIFREGDPDMPTVDEWNGLVKCTVLPPRDLFLPVLWVKAHGKLLFPLCHTCVETENTDICRHDDPNMRQLTGSWCSPELQLAIQEKGYELLAVHEVLQYPDTMEFDPETGRDGLLSAYVRCFMALKIESSGWPPHCETNEQKKEFVTDVLKNDGIVINPENMLRRPALRVLSKLILNSFGGKFGERPLRPKTELIYEYTDLLKLATDHNKKVKALIPLGDDCLQVNWMPVEDSEVSLPTSSIVHASFTTCFGRMQLYRYLDVVGKRALYHDTDSCAYISRPDEPDLPLGSHLGELTDQIQEDYGPGSFITEMVCGGPKNYAFKVAKGGDLNNIHVCIKVRGITINKSCDDLVTFDNLKSMVIGEKQNVLVPIPMQIARLPSWKIVTRRTSKNWRAQNNKRRRVGVELTVPIGYNAWGEDEDEETMERMDGLFNP</sequence>
<dbReference type="InterPro" id="IPR036397">
    <property type="entry name" value="RNaseH_sf"/>
</dbReference>
<dbReference type="EC" id="2.7.7.7" evidence="2"/>
<feature type="compositionally biased region" description="Pro residues" evidence="9">
    <location>
        <begin position="91"/>
        <end position="103"/>
    </location>
</feature>
<evidence type="ECO:0000256" key="1">
    <source>
        <dbReference type="ARBA" id="ARBA00005755"/>
    </source>
</evidence>
<name>A0AAE1HSB3_9NEOP</name>
<evidence type="ECO:0000256" key="4">
    <source>
        <dbReference type="ARBA" id="ARBA00022695"/>
    </source>
</evidence>
<dbReference type="InterPro" id="IPR004868">
    <property type="entry name" value="DNA-dir_DNA_pol_B_mt/vir"/>
</dbReference>
<dbReference type="InterPro" id="IPR023211">
    <property type="entry name" value="DNA_pol_palm_dom_sf"/>
</dbReference>
<keyword evidence="5" id="KW-0235">DNA replication</keyword>
<evidence type="ECO:0000256" key="7">
    <source>
        <dbReference type="ARBA" id="ARBA00023125"/>
    </source>
</evidence>
<reference evidence="11" key="2">
    <citation type="journal article" date="2023" name="BMC Genomics">
        <title>Pest status, molecular evolution, and epigenetic factors derived from the genome assembly of Frankliniella fusca, a thysanopteran phytovirus vector.</title>
        <authorList>
            <person name="Catto M.A."/>
            <person name="Labadie P.E."/>
            <person name="Jacobson A.L."/>
            <person name="Kennedy G.G."/>
            <person name="Srinivasan R."/>
            <person name="Hunt B.G."/>
        </authorList>
    </citation>
    <scope>NUCLEOTIDE SEQUENCE</scope>
    <source>
        <strain evidence="11">PL_HMW_Pooled</strain>
    </source>
</reference>
<dbReference type="PANTHER" id="PTHR33568:SF3">
    <property type="entry name" value="DNA-DIRECTED DNA POLYMERASE"/>
    <property type="match status" value="1"/>
</dbReference>
<dbReference type="EMBL" id="JAHWGI010001267">
    <property type="protein sequence ID" value="KAK3926575.1"/>
    <property type="molecule type" value="Genomic_DNA"/>
</dbReference>
<comment type="catalytic activity">
    <reaction evidence="8">
        <text>DNA(n) + a 2'-deoxyribonucleoside 5'-triphosphate = DNA(n+1) + diphosphate</text>
        <dbReference type="Rhea" id="RHEA:22508"/>
        <dbReference type="Rhea" id="RHEA-COMP:17339"/>
        <dbReference type="Rhea" id="RHEA-COMP:17340"/>
        <dbReference type="ChEBI" id="CHEBI:33019"/>
        <dbReference type="ChEBI" id="CHEBI:61560"/>
        <dbReference type="ChEBI" id="CHEBI:173112"/>
        <dbReference type="EC" id="2.7.7.7"/>
    </reaction>
</comment>
<dbReference type="GO" id="GO:0003677">
    <property type="term" value="F:DNA binding"/>
    <property type="evidence" value="ECO:0007669"/>
    <property type="project" value="UniProtKB-KW"/>
</dbReference>
<evidence type="ECO:0000313" key="11">
    <source>
        <dbReference type="EMBL" id="KAK3926575.1"/>
    </source>
</evidence>
<dbReference type="GO" id="GO:0003887">
    <property type="term" value="F:DNA-directed DNA polymerase activity"/>
    <property type="evidence" value="ECO:0007669"/>
    <property type="project" value="UniProtKB-KW"/>
</dbReference>
<comment type="similarity">
    <text evidence="1">Belongs to the DNA polymerase type-B family.</text>
</comment>
<gene>
    <name evidence="11" type="ORF">KUF71_014911</name>
</gene>
<organism evidence="11 12">
    <name type="scientific">Frankliniella fusca</name>
    <dbReference type="NCBI Taxonomy" id="407009"/>
    <lineage>
        <taxon>Eukaryota</taxon>
        <taxon>Metazoa</taxon>
        <taxon>Ecdysozoa</taxon>
        <taxon>Arthropoda</taxon>
        <taxon>Hexapoda</taxon>
        <taxon>Insecta</taxon>
        <taxon>Pterygota</taxon>
        <taxon>Neoptera</taxon>
        <taxon>Paraneoptera</taxon>
        <taxon>Thysanoptera</taxon>
        <taxon>Terebrantia</taxon>
        <taxon>Thripoidea</taxon>
        <taxon>Thripidae</taxon>
        <taxon>Frankliniella</taxon>
    </lineage>
</organism>
<keyword evidence="12" id="KW-1185">Reference proteome</keyword>
<evidence type="ECO:0000313" key="12">
    <source>
        <dbReference type="Proteomes" id="UP001219518"/>
    </source>
</evidence>
<dbReference type="InterPro" id="IPR043502">
    <property type="entry name" value="DNA/RNA_pol_sf"/>
</dbReference>
<evidence type="ECO:0000259" key="10">
    <source>
        <dbReference type="Pfam" id="PF03175"/>
    </source>
</evidence>
<dbReference type="SUPFAM" id="SSF53098">
    <property type="entry name" value="Ribonuclease H-like"/>
    <property type="match status" value="1"/>
</dbReference>
<dbReference type="InterPro" id="IPR012337">
    <property type="entry name" value="RNaseH-like_sf"/>
</dbReference>
<dbReference type="Gene3D" id="3.40.960.10">
    <property type="entry name" value="VSR Endonuclease"/>
    <property type="match status" value="1"/>
</dbReference>
<proteinExistence type="inferred from homology"/>
<keyword evidence="4" id="KW-0548">Nucleotidyltransferase</keyword>
<dbReference type="Proteomes" id="UP001219518">
    <property type="component" value="Unassembled WGS sequence"/>
</dbReference>
<evidence type="ECO:0000256" key="8">
    <source>
        <dbReference type="ARBA" id="ARBA00049244"/>
    </source>
</evidence>
<keyword evidence="7" id="KW-0238">DNA-binding</keyword>
<feature type="compositionally biased region" description="Pro residues" evidence="9">
    <location>
        <begin position="113"/>
        <end position="129"/>
    </location>
</feature>
<dbReference type="Gene3D" id="3.30.420.10">
    <property type="entry name" value="Ribonuclease H-like superfamily/Ribonuclease H"/>
    <property type="match status" value="1"/>
</dbReference>
<dbReference type="Gene3D" id="3.90.1600.10">
    <property type="entry name" value="Palm domain of DNA polymerase"/>
    <property type="match status" value="1"/>
</dbReference>
<evidence type="ECO:0000256" key="9">
    <source>
        <dbReference type="SAM" id="MobiDB-lite"/>
    </source>
</evidence>
<dbReference type="GO" id="GO:0000166">
    <property type="term" value="F:nucleotide binding"/>
    <property type="evidence" value="ECO:0007669"/>
    <property type="project" value="InterPro"/>
</dbReference>
<evidence type="ECO:0000256" key="3">
    <source>
        <dbReference type="ARBA" id="ARBA00022679"/>
    </source>
</evidence>
<reference evidence="11" key="1">
    <citation type="submission" date="2021-07" db="EMBL/GenBank/DDBJ databases">
        <authorList>
            <person name="Catto M.A."/>
            <person name="Jacobson A."/>
            <person name="Kennedy G."/>
            <person name="Labadie P."/>
            <person name="Hunt B.G."/>
            <person name="Srinivasan R."/>
        </authorList>
    </citation>
    <scope>NUCLEOTIDE SEQUENCE</scope>
    <source>
        <strain evidence="11">PL_HMW_Pooled</strain>
        <tissue evidence="11">Head</tissue>
    </source>
</reference>
<protein>
    <recommendedName>
        <fullName evidence="2">DNA-directed DNA polymerase</fullName>
        <ecNumber evidence="2">2.7.7.7</ecNumber>
    </recommendedName>
</protein>
<keyword evidence="6" id="KW-0239">DNA-directed DNA polymerase</keyword>
<feature type="region of interest" description="Disordered" evidence="9">
    <location>
        <begin position="84"/>
        <end position="147"/>
    </location>
</feature>
<dbReference type="GO" id="GO:0042575">
    <property type="term" value="C:DNA polymerase complex"/>
    <property type="evidence" value="ECO:0007669"/>
    <property type="project" value="UniProtKB-ARBA"/>
</dbReference>
<dbReference type="Pfam" id="PF03175">
    <property type="entry name" value="DNA_pol_B_2"/>
    <property type="match status" value="1"/>
</dbReference>
<evidence type="ECO:0000256" key="6">
    <source>
        <dbReference type="ARBA" id="ARBA00022932"/>
    </source>
</evidence>
<dbReference type="PANTHER" id="PTHR33568">
    <property type="entry name" value="DNA POLYMERASE"/>
    <property type="match status" value="1"/>
</dbReference>
<comment type="caution">
    <text evidence="11">The sequence shown here is derived from an EMBL/GenBank/DDBJ whole genome shotgun (WGS) entry which is preliminary data.</text>
</comment>